<feature type="chain" id="PRO_5037854926" evidence="1">
    <location>
        <begin position="29"/>
        <end position="508"/>
    </location>
</feature>
<dbReference type="PANTHER" id="PTHR43737:SF1">
    <property type="entry name" value="DUF1501 DOMAIN-CONTAINING PROTEIN"/>
    <property type="match status" value="1"/>
</dbReference>
<dbReference type="Proteomes" id="UP000664795">
    <property type="component" value="Unassembled WGS sequence"/>
</dbReference>
<dbReference type="EMBL" id="JAFMYU010000023">
    <property type="protein sequence ID" value="MBO0933810.1"/>
    <property type="molecule type" value="Genomic_DNA"/>
</dbReference>
<keyword evidence="1" id="KW-0732">Signal</keyword>
<evidence type="ECO:0000313" key="3">
    <source>
        <dbReference type="Proteomes" id="UP000664795"/>
    </source>
</evidence>
<accession>A0A939GBH8</accession>
<comment type="caution">
    <text evidence="2">The sequence shown here is derived from an EMBL/GenBank/DDBJ whole genome shotgun (WGS) entry which is preliminary data.</text>
</comment>
<feature type="signal peptide" evidence="1">
    <location>
        <begin position="1"/>
        <end position="28"/>
    </location>
</feature>
<sequence length="508" mass="54461">MNRRNFLKSTSSLALPIALNGYSLNALARNSTLVQSLLMTNAAVADRILVVINVSGGNDGLNMVIPLDQYSAYNSLRSNIAIPQNKVLALTGNDATGLHPAMTGLQSLYNDGKLTVIHSVGYPNPDQSHQRSSDIWMTGVSSNQYADTGWAGRYLDDRYPGYPDAYPTAAMEDPLALQIGYLTSTTLLGPVQSMGIAINDPNSFYTLVGSATATPPDYLPCCDAGDKIAHIRQQQALSVGYAAQIKAAFDAGTTRATYPTAGQNSLADQLKIVARLIHGGLKTKIYFVSLGGFDTHSAQVDTADNSLGAHASLLGKLAGGIKVFQDDLALQGTADKVIGMTFSEFGRRATSNVSKGTDHGIAAPMFVFGQNVQHPTIGLNPDLSNLTVNSDGTKNIPMQIDFRRVYTDLLNDWFGVDVAKANTLLFKTSTTALEFPTVSLFSKVVETVKTGNWADKTVWSVGRKPFATEFVRVNAGHTLTVDTPLVVRNISLLGKIRYTGPFSIRVTG</sequence>
<protein>
    <submittedName>
        <fullName evidence="2">DUF1501 domain-containing protein</fullName>
    </submittedName>
</protein>
<name>A0A939GBH8_9BACT</name>
<dbReference type="Pfam" id="PF07394">
    <property type="entry name" value="DUF1501"/>
    <property type="match status" value="1"/>
</dbReference>
<keyword evidence="3" id="KW-1185">Reference proteome</keyword>
<dbReference type="RefSeq" id="WP_207337776.1">
    <property type="nucleotide sequence ID" value="NZ_JAFMYU010000023.1"/>
</dbReference>
<gene>
    <name evidence="2" type="ORF">J2I48_22570</name>
</gene>
<proteinExistence type="predicted"/>
<dbReference type="InterPro" id="IPR010869">
    <property type="entry name" value="DUF1501"/>
</dbReference>
<reference evidence="2 3" key="1">
    <citation type="submission" date="2021-03" db="EMBL/GenBank/DDBJ databases">
        <title>Fibrella sp. HMF5036 genome sequencing and assembly.</title>
        <authorList>
            <person name="Kang H."/>
            <person name="Kim H."/>
            <person name="Bae S."/>
            <person name="Joh K."/>
        </authorList>
    </citation>
    <scope>NUCLEOTIDE SEQUENCE [LARGE SCALE GENOMIC DNA]</scope>
    <source>
        <strain evidence="2 3">HMF5036</strain>
    </source>
</reference>
<dbReference type="AlphaFoldDB" id="A0A939GBH8"/>
<dbReference type="PANTHER" id="PTHR43737">
    <property type="entry name" value="BLL7424 PROTEIN"/>
    <property type="match status" value="1"/>
</dbReference>
<organism evidence="2 3">
    <name type="scientific">Fibrella aquatilis</name>
    <dbReference type="NCBI Taxonomy" id="2817059"/>
    <lineage>
        <taxon>Bacteria</taxon>
        <taxon>Pseudomonadati</taxon>
        <taxon>Bacteroidota</taxon>
        <taxon>Cytophagia</taxon>
        <taxon>Cytophagales</taxon>
        <taxon>Spirosomataceae</taxon>
        <taxon>Fibrella</taxon>
    </lineage>
</organism>
<evidence type="ECO:0000256" key="1">
    <source>
        <dbReference type="SAM" id="SignalP"/>
    </source>
</evidence>
<evidence type="ECO:0000313" key="2">
    <source>
        <dbReference type="EMBL" id="MBO0933810.1"/>
    </source>
</evidence>